<organism evidence="1 2">
    <name type="scientific">Colletotrichum limetticola</name>
    <dbReference type="NCBI Taxonomy" id="1209924"/>
    <lineage>
        <taxon>Eukaryota</taxon>
        <taxon>Fungi</taxon>
        <taxon>Dikarya</taxon>
        <taxon>Ascomycota</taxon>
        <taxon>Pezizomycotina</taxon>
        <taxon>Sordariomycetes</taxon>
        <taxon>Hypocreomycetidae</taxon>
        <taxon>Glomerellales</taxon>
        <taxon>Glomerellaceae</taxon>
        <taxon>Colletotrichum</taxon>
        <taxon>Colletotrichum acutatum species complex</taxon>
    </lineage>
</organism>
<keyword evidence="2" id="KW-1185">Reference proteome</keyword>
<gene>
    <name evidence="1" type="ORF">CLIM01_04453</name>
</gene>
<dbReference type="EMBL" id="JARUPT010000103">
    <property type="protein sequence ID" value="KAK0378208.1"/>
    <property type="molecule type" value="Genomic_DNA"/>
</dbReference>
<proteinExistence type="predicted"/>
<evidence type="ECO:0000313" key="2">
    <source>
        <dbReference type="Proteomes" id="UP001169217"/>
    </source>
</evidence>
<reference evidence="1" key="1">
    <citation type="submission" date="2023-04" db="EMBL/GenBank/DDBJ databases">
        <title>Colletotrichum limetticola genome sequence.</title>
        <authorList>
            <person name="Baroncelli R."/>
        </authorList>
    </citation>
    <scope>NUCLEOTIDE SEQUENCE</scope>
    <source>
        <strain evidence="1">KLA-Anderson</strain>
    </source>
</reference>
<evidence type="ECO:0000313" key="1">
    <source>
        <dbReference type="EMBL" id="KAK0378208.1"/>
    </source>
</evidence>
<sequence>MEHMPVDNPAIAAAESDSWSKGCGAIALFKADRIPKQSLAVLATVSRLLQLVICVLTRSECACSTPDVPDGKLDRDCVLKLFGFRKIQQDLAPDLVTGVSRKLLGRHNLDNSGAASLARVVPEYVAAIISDNIS</sequence>
<comment type="caution">
    <text evidence="1">The sequence shown here is derived from an EMBL/GenBank/DDBJ whole genome shotgun (WGS) entry which is preliminary data.</text>
</comment>
<protein>
    <submittedName>
        <fullName evidence="1">Uncharacterized protein</fullName>
    </submittedName>
</protein>
<accession>A0ABQ9Q329</accession>
<dbReference type="Proteomes" id="UP001169217">
    <property type="component" value="Unassembled WGS sequence"/>
</dbReference>
<name>A0ABQ9Q329_9PEZI</name>